<feature type="chain" id="PRO_5046489222" description="Proteophosphoglycan 5" evidence="2">
    <location>
        <begin position="26"/>
        <end position="190"/>
    </location>
</feature>
<name>A0ABZ3EEE7_9STAP</name>
<dbReference type="EMBL" id="CP128355">
    <property type="protein sequence ID" value="XAF71166.1"/>
    <property type="molecule type" value="Genomic_DNA"/>
</dbReference>
<accession>A0ABZ3EEE7</accession>
<organism evidence="3 4">
    <name type="scientific">Staphylococcus hsinchuensis</name>
    <dbReference type="NCBI Taxonomy" id="3051183"/>
    <lineage>
        <taxon>Bacteria</taxon>
        <taxon>Bacillati</taxon>
        <taxon>Bacillota</taxon>
        <taxon>Bacilli</taxon>
        <taxon>Bacillales</taxon>
        <taxon>Staphylococcaceae</taxon>
        <taxon>Staphylococcus</taxon>
    </lineage>
</organism>
<gene>
    <name evidence="3" type="ORF">QQM35_03370</name>
</gene>
<feature type="compositionally biased region" description="Gly residues" evidence="1">
    <location>
        <begin position="28"/>
        <end position="37"/>
    </location>
</feature>
<protein>
    <recommendedName>
        <fullName evidence="5">Proteophosphoglycan 5</fullName>
    </recommendedName>
</protein>
<sequence>MIKKIGFFTLTICLMLAMMTTTTEAAGSSGGSSGSSGGASSSAASSGSSARGASSSSAARTSVSASMNSARSLSSKQASSRSKMSKTNSLARPHTMSNFSVASMQDQRKASMYYNNYLFYWLIMSNQGLSSQKQKQILKKNMGPKDKLYTITIEDKHHKDHVIVVNKKDYQAIQKGAHVKYKKGKVQVES</sequence>
<evidence type="ECO:0000313" key="3">
    <source>
        <dbReference type="EMBL" id="XAF71166.1"/>
    </source>
</evidence>
<feature type="region of interest" description="Disordered" evidence="1">
    <location>
        <begin position="25"/>
        <end position="92"/>
    </location>
</feature>
<proteinExistence type="predicted"/>
<feature type="signal peptide" evidence="2">
    <location>
        <begin position="1"/>
        <end position="25"/>
    </location>
</feature>
<evidence type="ECO:0000313" key="4">
    <source>
        <dbReference type="Proteomes" id="UP001436297"/>
    </source>
</evidence>
<evidence type="ECO:0000256" key="1">
    <source>
        <dbReference type="SAM" id="MobiDB-lite"/>
    </source>
</evidence>
<evidence type="ECO:0000256" key="2">
    <source>
        <dbReference type="SAM" id="SignalP"/>
    </source>
</evidence>
<feature type="compositionally biased region" description="Low complexity" evidence="1">
    <location>
        <begin position="38"/>
        <end position="86"/>
    </location>
</feature>
<evidence type="ECO:0008006" key="5">
    <source>
        <dbReference type="Google" id="ProtNLM"/>
    </source>
</evidence>
<keyword evidence="4" id="KW-1185">Reference proteome</keyword>
<reference evidence="3 4" key="1">
    <citation type="journal article" date="2024" name="Pathogens">
        <title>Staphylococcus hsinchuensis sp. nov., Isolated from Soymilk.</title>
        <authorList>
            <person name="Wang Y.T."/>
            <person name="Lin Y.C."/>
            <person name="Hsieh Y.H."/>
            <person name="Lin Y.T."/>
            <person name="Hamada M."/>
            <person name="Chen C.C."/>
            <person name="Liou J.S."/>
            <person name="Lee A.Y."/>
            <person name="Zhang W.L."/>
            <person name="Chen Y.T."/>
            <person name="Huang C.H."/>
        </authorList>
    </citation>
    <scope>NUCLEOTIDE SEQUENCE [LARGE SCALE GENOMIC DNA]</scope>
    <source>
        <strain evidence="3 4">H164</strain>
    </source>
</reference>
<keyword evidence="2" id="KW-0732">Signal</keyword>
<dbReference type="Proteomes" id="UP001436297">
    <property type="component" value="Chromosome"/>
</dbReference>
<dbReference type="RefSeq" id="WP_251521496.1">
    <property type="nucleotide sequence ID" value="NZ_CP128355.1"/>
</dbReference>